<keyword evidence="2" id="KW-1133">Transmembrane helix</keyword>
<proteinExistence type="predicted"/>
<protein>
    <recommendedName>
        <fullName evidence="5">Secreted protein</fullName>
    </recommendedName>
</protein>
<evidence type="ECO:0000313" key="3">
    <source>
        <dbReference type="EMBL" id="MBB5934945.1"/>
    </source>
</evidence>
<feature type="transmembrane region" description="Helical" evidence="2">
    <location>
        <begin position="474"/>
        <end position="497"/>
    </location>
</feature>
<feature type="compositionally biased region" description="Low complexity" evidence="1">
    <location>
        <begin position="1"/>
        <end position="31"/>
    </location>
</feature>
<keyword evidence="2" id="KW-0472">Membrane</keyword>
<evidence type="ECO:0000313" key="4">
    <source>
        <dbReference type="Proteomes" id="UP000588098"/>
    </source>
</evidence>
<organism evidence="3 4">
    <name type="scientific">Streptomyces zagrosensis</name>
    <dbReference type="NCBI Taxonomy" id="1042984"/>
    <lineage>
        <taxon>Bacteria</taxon>
        <taxon>Bacillati</taxon>
        <taxon>Actinomycetota</taxon>
        <taxon>Actinomycetes</taxon>
        <taxon>Kitasatosporales</taxon>
        <taxon>Streptomycetaceae</taxon>
        <taxon>Streptomyces</taxon>
    </lineage>
</organism>
<feature type="transmembrane region" description="Helical" evidence="2">
    <location>
        <begin position="234"/>
        <end position="252"/>
    </location>
</feature>
<feature type="region of interest" description="Disordered" evidence="1">
    <location>
        <begin position="1"/>
        <end position="43"/>
    </location>
</feature>
<feature type="transmembrane region" description="Helical" evidence="2">
    <location>
        <begin position="264"/>
        <end position="285"/>
    </location>
</feature>
<evidence type="ECO:0000256" key="2">
    <source>
        <dbReference type="SAM" id="Phobius"/>
    </source>
</evidence>
<gene>
    <name evidence="3" type="ORF">FHS42_001995</name>
</gene>
<sequence>MSHPPTGGIAPMAAPAPEAPAATAYTSAPPTLSGPPAPPGAPHAAWREALDRLRAAAVTEPGRLRAIGALLAALLVVFGALTAWQVADRSDAAEAVVERSQPLSADAADIYRSLADADTTVASGFLADGPEPRHIRKRYDQDIALASKLLVKAAANSGGSPTARARIDQLNRVLPIYTGLVESARANERQGLPLGGAYLRYANDTMRERLLPAASELYEAQSGQLQADYDDAKAWPWVALGVGALALGALVWAQRRNYRRTNRVFNLGLLAATAATAAVVLWLVVGHSVARAGLSKSDQHAARSLRALSAARIAVLQARGDENLTLVARGAVVVEKGPDRGKDAYEVGYNDRMQALIGASALDSASTSGPDASSSETAVATRDSLLGRADALADNDGGRGPVAEAIDEAWEWQRRHGEARKTDDQGDYEQALAKVTGGKGSTGESFDRVDDALARAIGHEQGEFKRAADDGRGLLNALPIGAAVLAVLGAVGTVLGVGRRLSEYR</sequence>
<dbReference type="RefSeq" id="WP_312866800.1">
    <property type="nucleotide sequence ID" value="NZ_JACHJL010000004.1"/>
</dbReference>
<keyword evidence="2" id="KW-0812">Transmembrane</keyword>
<evidence type="ECO:0000256" key="1">
    <source>
        <dbReference type="SAM" id="MobiDB-lite"/>
    </source>
</evidence>
<dbReference type="Proteomes" id="UP000588098">
    <property type="component" value="Unassembled WGS sequence"/>
</dbReference>
<reference evidence="3 4" key="1">
    <citation type="submission" date="2020-08" db="EMBL/GenBank/DDBJ databases">
        <title>Genomic Encyclopedia of Type Strains, Phase III (KMG-III): the genomes of soil and plant-associated and newly described type strains.</title>
        <authorList>
            <person name="Whitman W."/>
        </authorList>
    </citation>
    <scope>NUCLEOTIDE SEQUENCE [LARGE SCALE GENOMIC DNA]</scope>
    <source>
        <strain evidence="3 4">CECT 8305</strain>
    </source>
</reference>
<keyword evidence="4" id="KW-1185">Reference proteome</keyword>
<dbReference type="EMBL" id="JACHJL010000004">
    <property type="protein sequence ID" value="MBB5934945.1"/>
    <property type="molecule type" value="Genomic_DNA"/>
</dbReference>
<accession>A0A7W9Q7E4</accession>
<feature type="transmembrane region" description="Helical" evidence="2">
    <location>
        <begin position="64"/>
        <end position="84"/>
    </location>
</feature>
<comment type="caution">
    <text evidence="3">The sequence shown here is derived from an EMBL/GenBank/DDBJ whole genome shotgun (WGS) entry which is preliminary data.</text>
</comment>
<feature type="compositionally biased region" description="Pro residues" evidence="1">
    <location>
        <begin position="32"/>
        <end position="41"/>
    </location>
</feature>
<evidence type="ECO:0008006" key="5">
    <source>
        <dbReference type="Google" id="ProtNLM"/>
    </source>
</evidence>
<dbReference type="AlphaFoldDB" id="A0A7W9Q7E4"/>
<name>A0A7W9Q7E4_9ACTN</name>